<evidence type="ECO:0000313" key="2">
    <source>
        <dbReference type="Proteomes" id="UP001154282"/>
    </source>
</evidence>
<reference evidence="1" key="1">
    <citation type="submission" date="2022-08" db="EMBL/GenBank/DDBJ databases">
        <authorList>
            <person name="Gutierrez-Valencia J."/>
        </authorList>
    </citation>
    <scope>NUCLEOTIDE SEQUENCE</scope>
</reference>
<dbReference type="EMBL" id="CAMGYJ010000006">
    <property type="protein sequence ID" value="CAI0438900.1"/>
    <property type="molecule type" value="Genomic_DNA"/>
</dbReference>
<evidence type="ECO:0000313" key="1">
    <source>
        <dbReference type="EMBL" id="CAI0438900.1"/>
    </source>
</evidence>
<dbReference type="Proteomes" id="UP001154282">
    <property type="component" value="Unassembled WGS sequence"/>
</dbReference>
<comment type="caution">
    <text evidence="1">The sequence shown here is derived from an EMBL/GenBank/DDBJ whole genome shotgun (WGS) entry which is preliminary data.</text>
</comment>
<name>A0AAV0LZB3_9ROSI</name>
<organism evidence="1 2">
    <name type="scientific">Linum tenue</name>
    <dbReference type="NCBI Taxonomy" id="586396"/>
    <lineage>
        <taxon>Eukaryota</taxon>
        <taxon>Viridiplantae</taxon>
        <taxon>Streptophyta</taxon>
        <taxon>Embryophyta</taxon>
        <taxon>Tracheophyta</taxon>
        <taxon>Spermatophyta</taxon>
        <taxon>Magnoliopsida</taxon>
        <taxon>eudicotyledons</taxon>
        <taxon>Gunneridae</taxon>
        <taxon>Pentapetalae</taxon>
        <taxon>rosids</taxon>
        <taxon>fabids</taxon>
        <taxon>Malpighiales</taxon>
        <taxon>Linaceae</taxon>
        <taxon>Linum</taxon>
    </lineage>
</organism>
<sequence length="12" mass="1384">MDTVGESMDRSR</sequence>
<gene>
    <name evidence="1" type="ORF">LITE_LOCUS25950</name>
</gene>
<protein>
    <submittedName>
        <fullName evidence="1">Uncharacterized protein</fullName>
    </submittedName>
</protein>
<keyword evidence="2" id="KW-1185">Reference proteome</keyword>
<accession>A0AAV0LZB3</accession>
<proteinExistence type="predicted"/>